<keyword evidence="4" id="KW-1185">Reference proteome</keyword>
<dbReference type="Pfam" id="PF25547">
    <property type="entry name" value="WXG100_2"/>
    <property type="match status" value="1"/>
</dbReference>
<evidence type="ECO:0000259" key="2">
    <source>
        <dbReference type="Pfam" id="PF25547"/>
    </source>
</evidence>
<feature type="domain" description="Outer membrane channel protein CpnT-like N-terminal" evidence="2">
    <location>
        <begin position="23"/>
        <end position="147"/>
    </location>
</feature>
<proteinExistence type="predicted"/>
<comment type="caution">
    <text evidence="3">The sequence shown here is derived from an EMBL/GenBank/DDBJ whole genome shotgun (WGS) entry which is preliminary data.</text>
</comment>
<gene>
    <name evidence="3" type="ORF">ACFQS1_22320</name>
</gene>
<dbReference type="InterPro" id="IPR057746">
    <property type="entry name" value="CpnT-like_N"/>
</dbReference>
<evidence type="ECO:0000259" key="1">
    <source>
        <dbReference type="Pfam" id="PF15644"/>
    </source>
</evidence>
<reference evidence="4" key="1">
    <citation type="journal article" date="2019" name="Int. J. Syst. Evol. Microbiol.">
        <title>The Global Catalogue of Microorganisms (GCM) 10K type strain sequencing project: providing services to taxonomists for standard genome sequencing and annotation.</title>
        <authorList>
            <consortium name="The Broad Institute Genomics Platform"/>
            <consortium name="The Broad Institute Genome Sequencing Center for Infectious Disease"/>
            <person name="Wu L."/>
            <person name="Ma J."/>
        </authorList>
    </citation>
    <scope>NUCLEOTIDE SEQUENCE [LARGE SCALE GENOMIC DNA]</scope>
    <source>
        <strain evidence="4">XZYJT-10</strain>
    </source>
</reference>
<evidence type="ECO:0000313" key="3">
    <source>
        <dbReference type="EMBL" id="MFC7276736.1"/>
    </source>
</evidence>
<evidence type="ECO:0000313" key="4">
    <source>
        <dbReference type="Proteomes" id="UP001596548"/>
    </source>
</evidence>
<organism evidence="3 4">
    <name type="scientific">Paractinoplanes rhizophilus</name>
    <dbReference type="NCBI Taxonomy" id="1416877"/>
    <lineage>
        <taxon>Bacteria</taxon>
        <taxon>Bacillati</taxon>
        <taxon>Actinomycetota</taxon>
        <taxon>Actinomycetes</taxon>
        <taxon>Micromonosporales</taxon>
        <taxon>Micromonosporaceae</taxon>
        <taxon>Paractinoplanes</taxon>
    </lineage>
</organism>
<sequence>MTVLSSPVPHPLDFGLPEVRPEVLAAVLGPDWPAGDEVATWDVADRWYAVARALGARRDEAVAAAGELDDPGFRDAWQRLAGDSAAPLNALVEIAASLGALVEECGRAIEAAKLEAWIEIGRFLIELTGMKVAAALSMGAATAAADGLAAATRVAVLEISGRLTTRLGGAPSPPSSAEITRRIRLRSELVEPGTRTVVIPARGRPTVPLQRAPLAVHQKALAKAMPPGAPRRADPRVGDWFRLLNGGGPESDPTRGLNCVDAVLAFYDTYLNGTPRVAAPRTFDSYAHGDPDRPIGGEWLGVQRMEKATGASFQNLCPFLGHAGPMIAKPAVDAAMRNLANHLHNSGHGALALILTDLAGGGCHTWAAVNHNGTILFLDPQVGLLREDEPLYHHRGTASPGNVVSMDALVVDGRGRPAPLPYHGPGQWPVAD</sequence>
<dbReference type="RefSeq" id="WP_378971422.1">
    <property type="nucleotide sequence ID" value="NZ_JBHTBJ010000016.1"/>
</dbReference>
<feature type="domain" description="Tox-PL" evidence="1">
    <location>
        <begin position="258"/>
        <end position="383"/>
    </location>
</feature>
<protein>
    <submittedName>
        <fullName evidence="3">Toxin glutamine deamidase domain-containing protein</fullName>
    </submittedName>
</protein>
<dbReference type="EMBL" id="JBHTBJ010000016">
    <property type="protein sequence ID" value="MFC7276736.1"/>
    <property type="molecule type" value="Genomic_DNA"/>
</dbReference>
<dbReference type="InterPro" id="IPR028908">
    <property type="entry name" value="Tox-PL_dom"/>
</dbReference>
<name>A0ABW2HVL7_9ACTN</name>
<dbReference type="Pfam" id="PF15644">
    <property type="entry name" value="Gln_amidase"/>
    <property type="match status" value="1"/>
</dbReference>
<accession>A0ABW2HVL7</accession>
<dbReference type="Proteomes" id="UP001596548">
    <property type="component" value="Unassembled WGS sequence"/>
</dbReference>